<dbReference type="GO" id="GO:0005085">
    <property type="term" value="F:guanyl-nucleotide exchange factor activity"/>
    <property type="evidence" value="ECO:0007669"/>
    <property type="project" value="UniProtKB-KW"/>
</dbReference>
<evidence type="ECO:0000259" key="6">
    <source>
        <dbReference type="PROSITE" id="PS50191"/>
    </source>
</evidence>
<dbReference type="Gene3D" id="1.20.58.60">
    <property type="match status" value="1"/>
</dbReference>
<dbReference type="Gene3D" id="1.20.900.10">
    <property type="entry name" value="Dbl homology (DH) domain"/>
    <property type="match status" value="1"/>
</dbReference>
<comment type="similarity">
    <text evidence="3">Belongs to the MCF2 family.</text>
</comment>
<name>A0A8B9TSB5_ANAPL</name>
<dbReference type="SUPFAM" id="SSF48065">
    <property type="entry name" value="DBL homology domain (DH-domain)"/>
    <property type="match status" value="1"/>
</dbReference>
<feature type="region of interest" description="Disordered" evidence="4">
    <location>
        <begin position="518"/>
        <end position="550"/>
    </location>
</feature>
<keyword evidence="2" id="KW-0344">Guanine-nucleotide releasing factor</keyword>
<evidence type="ECO:0000256" key="3">
    <source>
        <dbReference type="ARBA" id="ARBA00049987"/>
    </source>
</evidence>
<protein>
    <submittedName>
        <fullName evidence="7">MCF.2 cell line derived transforming sequence-like 2</fullName>
    </submittedName>
</protein>
<dbReference type="InterPro" id="IPR018159">
    <property type="entry name" value="Spectrin/alpha-actinin"/>
</dbReference>
<dbReference type="SMART" id="SM00325">
    <property type="entry name" value="RhoGEF"/>
    <property type="match status" value="1"/>
</dbReference>
<evidence type="ECO:0000256" key="2">
    <source>
        <dbReference type="ARBA" id="ARBA00022658"/>
    </source>
</evidence>
<keyword evidence="1" id="KW-0597">Phosphoprotein</keyword>
<dbReference type="PROSITE" id="PS50191">
    <property type="entry name" value="CRAL_TRIO"/>
    <property type="match status" value="1"/>
</dbReference>
<dbReference type="Pfam" id="PF23289">
    <property type="entry name" value="Spectrin_5"/>
    <property type="match status" value="1"/>
</dbReference>
<dbReference type="SUPFAM" id="SSF50729">
    <property type="entry name" value="PH domain-like"/>
    <property type="match status" value="1"/>
</dbReference>
<dbReference type="Gene3D" id="2.30.29.30">
    <property type="entry name" value="Pleckstrin-homology domain (PH domain)/Phosphotyrosine-binding domain (PTB)"/>
    <property type="match status" value="1"/>
</dbReference>
<evidence type="ECO:0000256" key="1">
    <source>
        <dbReference type="ARBA" id="ARBA00022553"/>
    </source>
</evidence>
<dbReference type="Ensembl" id="ENSAPLT00020026633.1">
    <property type="protein sequence ID" value="ENSAPLP00020024695.1"/>
    <property type="gene ID" value="ENSAPLG00020016918.1"/>
</dbReference>
<dbReference type="InterPro" id="IPR055251">
    <property type="entry name" value="SOS1_NGEF_PH"/>
</dbReference>
<dbReference type="CDD" id="cd00160">
    <property type="entry name" value="RhoGEF"/>
    <property type="match status" value="1"/>
</dbReference>
<dbReference type="InterPro" id="IPR001251">
    <property type="entry name" value="CRAL-TRIO_dom"/>
</dbReference>
<dbReference type="Pfam" id="PF22697">
    <property type="entry name" value="SOS1_NGEF_PH"/>
    <property type="match status" value="1"/>
</dbReference>
<dbReference type="FunFam" id="2.30.29.30:FF:000078">
    <property type="entry name" value="Guanine nucleotide exchange factor DBS"/>
    <property type="match status" value="1"/>
</dbReference>
<dbReference type="SUPFAM" id="SSF52087">
    <property type="entry name" value="CRAL/TRIO domain"/>
    <property type="match status" value="1"/>
</dbReference>
<dbReference type="InterPro" id="IPR035899">
    <property type="entry name" value="DBL_dom_sf"/>
</dbReference>
<dbReference type="PROSITE" id="PS50010">
    <property type="entry name" value="DH_2"/>
    <property type="match status" value="1"/>
</dbReference>
<dbReference type="InterPro" id="IPR056466">
    <property type="entry name" value="Spectrin_DBS"/>
</dbReference>
<dbReference type="Proteomes" id="UP000694400">
    <property type="component" value="Chromosome 9"/>
</dbReference>
<dbReference type="InterPro" id="IPR011993">
    <property type="entry name" value="PH-like_dom_sf"/>
</dbReference>
<dbReference type="GO" id="GO:0005737">
    <property type="term" value="C:cytoplasm"/>
    <property type="evidence" value="ECO:0007669"/>
    <property type="project" value="TreeGrafter"/>
</dbReference>
<dbReference type="SMART" id="SM00516">
    <property type="entry name" value="SEC14"/>
    <property type="match status" value="1"/>
</dbReference>
<dbReference type="SUPFAM" id="SSF46966">
    <property type="entry name" value="Spectrin repeat"/>
    <property type="match status" value="1"/>
</dbReference>
<reference evidence="7" key="3">
    <citation type="submission" date="2025-09" db="UniProtKB">
        <authorList>
            <consortium name="Ensembl"/>
        </authorList>
    </citation>
    <scope>IDENTIFICATION</scope>
</reference>
<organism evidence="7 8">
    <name type="scientific">Anas platyrhynchos</name>
    <name type="common">Mallard</name>
    <name type="synonym">Anas boschas</name>
    <dbReference type="NCBI Taxonomy" id="8839"/>
    <lineage>
        <taxon>Eukaryota</taxon>
        <taxon>Metazoa</taxon>
        <taxon>Chordata</taxon>
        <taxon>Craniata</taxon>
        <taxon>Vertebrata</taxon>
        <taxon>Euteleostomi</taxon>
        <taxon>Archelosauria</taxon>
        <taxon>Archosauria</taxon>
        <taxon>Dinosauria</taxon>
        <taxon>Saurischia</taxon>
        <taxon>Theropoda</taxon>
        <taxon>Coelurosauria</taxon>
        <taxon>Aves</taxon>
        <taxon>Neognathae</taxon>
        <taxon>Galloanserae</taxon>
        <taxon>Anseriformes</taxon>
        <taxon>Anatidae</taxon>
        <taxon>Anatinae</taxon>
        <taxon>Anas</taxon>
    </lineage>
</organism>
<feature type="domain" description="CRAL-TRIO" evidence="6">
    <location>
        <begin position="78"/>
        <end position="184"/>
    </location>
</feature>
<dbReference type="InterPro" id="IPR051336">
    <property type="entry name" value="RhoGEF_Guanine_NuclExch_SF"/>
</dbReference>
<dbReference type="CDD" id="cd00170">
    <property type="entry name" value="SEC14"/>
    <property type="match status" value="1"/>
</dbReference>
<reference evidence="7" key="1">
    <citation type="submission" date="2019-08" db="EMBL/GenBank/DDBJ databases">
        <title>Three high-quality genomes provides insights into domestication of ducks.</title>
        <authorList>
            <person name="Hou Z.C."/>
            <person name="Zhu F."/>
            <person name="Yin Z.T."/>
            <person name="Zhang F."/>
        </authorList>
    </citation>
    <scope>NUCLEOTIDE SEQUENCE [LARGE SCALE GENOMIC DNA]</scope>
</reference>
<sequence>CLDCAEEQGEELPVPVNEIMQQEIRPLVAVDIIEQLHRQFAILSGGRGKDGAPIITFPEFAGFSDIPDEDFLNVVTYLTSIPSLEAASIGFIIIIDRRRDKWSAVKASLTRIAVTFPGNLQLVFVLRPSRFIQRTIADIGIKLYRDDFKMKVPIIMLNSVSDLHGYIDKSQLTRELGGTLEYGHSQWIHHRTAIENFAMTVKTTAQMLQTFGTDLAETELPNDVQCTEELLSAHTDHHSKLKDELKLAVKQGATLLTCIREPVTRSANSKLSPDELENVATVERLLAQLDETEKAFDQFWTKHHLKLEQCLQLRHFEHDFREVKLTLDNLMEAQAGFSDIGDSVTRVEHLLREQKQLEEKGQEPLEKAQTLALHGEQLIQNNHYAVDSIRPKCVELRRICDDFTNETKKKYDILGKSLELHQQLDKVSDKWCEAGIYLLASQAVDKCQSQEGAETALVEIEKFLATAKEHQLSNPKEFYNQFDMILTPEIKANAQRILQKLEDVQEMFDKRQVSLKKLAAKQTRPVQPVAPHPESSPKRASPKTTRPAGVGSALTQQTYKECIFFFHVCFVKHYNSPSFFSFSHIINELIETERVYVEELQSIIEGYASEMDNPNLVHLIPSTLQNKKEILFGNLPEIYEFHNRIFLKEIENCIENPELLARCFLKRKEDLQIYEKYCQNKPRSEALWRQCGDSIFFQECQRKLDHKLSLDAYLLKPVQRITKYQLLLKVSFPQELSCFLLLMQGSFNVWTDHKKGHNKVKDLARFKPMQRHLFLYTKMLLFCKKREENTDGHEKTASYSFKNSLKMSTVGITENVKGDNKKFEIWYNGREEVYIIQVTAILYF</sequence>
<dbReference type="PANTHER" id="PTHR22826:SF201">
    <property type="entry name" value="GUANINE NUCLEOTIDE EXCHANGE FACTOR MCF2L2-RELATED"/>
    <property type="match status" value="1"/>
</dbReference>
<dbReference type="Pfam" id="PF13716">
    <property type="entry name" value="CRAL_TRIO_2"/>
    <property type="match status" value="1"/>
</dbReference>
<dbReference type="PANTHER" id="PTHR22826">
    <property type="entry name" value="RHO GUANINE EXCHANGE FACTOR-RELATED"/>
    <property type="match status" value="1"/>
</dbReference>
<evidence type="ECO:0000313" key="8">
    <source>
        <dbReference type="Proteomes" id="UP000694400"/>
    </source>
</evidence>
<feature type="domain" description="DH" evidence="5">
    <location>
        <begin position="581"/>
        <end position="729"/>
    </location>
</feature>
<dbReference type="Pfam" id="PF00621">
    <property type="entry name" value="RhoGEF"/>
    <property type="match status" value="1"/>
</dbReference>
<dbReference type="InterPro" id="IPR036865">
    <property type="entry name" value="CRAL-TRIO_dom_sf"/>
</dbReference>
<dbReference type="AlphaFoldDB" id="A0A8B9TSB5"/>
<evidence type="ECO:0000313" key="7">
    <source>
        <dbReference type="Ensembl" id="ENSAPLP00020024695.1"/>
    </source>
</evidence>
<dbReference type="CDD" id="cd00176">
    <property type="entry name" value="SPEC"/>
    <property type="match status" value="1"/>
</dbReference>
<accession>A0A8B9TSB5</accession>
<proteinExistence type="inferred from homology"/>
<evidence type="ECO:0000256" key="4">
    <source>
        <dbReference type="SAM" id="MobiDB-lite"/>
    </source>
</evidence>
<evidence type="ECO:0000259" key="5">
    <source>
        <dbReference type="PROSITE" id="PS50010"/>
    </source>
</evidence>
<reference evidence="7" key="2">
    <citation type="submission" date="2025-08" db="UniProtKB">
        <authorList>
            <consortium name="Ensembl"/>
        </authorList>
    </citation>
    <scope>IDENTIFICATION</scope>
</reference>
<dbReference type="SMART" id="SM00150">
    <property type="entry name" value="SPEC"/>
    <property type="match status" value="1"/>
</dbReference>
<dbReference type="InterPro" id="IPR000219">
    <property type="entry name" value="DH_dom"/>
</dbReference>